<organism evidence="1 2">
    <name type="scientific">Golovinomyces cichoracearum</name>
    <dbReference type="NCBI Taxonomy" id="62708"/>
    <lineage>
        <taxon>Eukaryota</taxon>
        <taxon>Fungi</taxon>
        <taxon>Dikarya</taxon>
        <taxon>Ascomycota</taxon>
        <taxon>Pezizomycotina</taxon>
        <taxon>Leotiomycetes</taxon>
        <taxon>Erysiphales</taxon>
        <taxon>Erysiphaceae</taxon>
        <taxon>Golovinomyces</taxon>
    </lineage>
</organism>
<dbReference type="AlphaFoldDB" id="A0A420JBL7"/>
<evidence type="ECO:0000313" key="1">
    <source>
        <dbReference type="EMBL" id="RKF84203.1"/>
    </source>
</evidence>
<accession>A0A420JBL7</accession>
<sequence length="36" mass="3932">MTIAREEMDATNANGEAISEHSRLLVGHLHLSLDLS</sequence>
<gene>
    <name evidence="1" type="ORF">GcM1_140010</name>
</gene>
<dbReference type="EMBL" id="MCBS01014009">
    <property type="protein sequence ID" value="RKF84203.1"/>
    <property type="molecule type" value="Genomic_DNA"/>
</dbReference>
<protein>
    <submittedName>
        <fullName evidence="1">Uncharacterized protein</fullName>
    </submittedName>
</protein>
<reference evidence="1 2" key="1">
    <citation type="journal article" date="2018" name="BMC Genomics">
        <title>Comparative genome analyses reveal sequence features reflecting distinct modes of host-adaptation between dicot and monocot powdery mildew.</title>
        <authorList>
            <person name="Wu Y."/>
            <person name="Ma X."/>
            <person name="Pan Z."/>
            <person name="Kale S.D."/>
            <person name="Song Y."/>
            <person name="King H."/>
            <person name="Zhang Q."/>
            <person name="Presley C."/>
            <person name="Deng X."/>
            <person name="Wei C.I."/>
            <person name="Xiao S."/>
        </authorList>
    </citation>
    <scope>NUCLEOTIDE SEQUENCE [LARGE SCALE GENOMIC DNA]</scope>
    <source>
        <strain evidence="1">UMSG1</strain>
    </source>
</reference>
<comment type="caution">
    <text evidence="1">The sequence shown here is derived from an EMBL/GenBank/DDBJ whole genome shotgun (WGS) entry which is preliminary data.</text>
</comment>
<name>A0A420JBL7_9PEZI</name>
<dbReference type="Proteomes" id="UP000285326">
    <property type="component" value="Unassembled WGS sequence"/>
</dbReference>
<proteinExistence type="predicted"/>
<evidence type="ECO:0000313" key="2">
    <source>
        <dbReference type="Proteomes" id="UP000285326"/>
    </source>
</evidence>